<reference evidence="2 3" key="1">
    <citation type="submission" date="2020-04" db="EMBL/GenBank/DDBJ databases">
        <title>Perkinsus chesapeaki whole genome sequence.</title>
        <authorList>
            <person name="Bogema D.R."/>
        </authorList>
    </citation>
    <scope>NUCLEOTIDE SEQUENCE [LARGE SCALE GENOMIC DNA]</scope>
    <source>
        <strain evidence="2">ATCC PRA-425</strain>
    </source>
</reference>
<dbReference type="Gene3D" id="3.40.50.1820">
    <property type="entry name" value="alpha/beta hydrolase"/>
    <property type="match status" value="1"/>
</dbReference>
<protein>
    <submittedName>
        <fullName evidence="2">Uncharacterized protein</fullName>
    </submittedName>
</protein>
<feature type="compositionally biased region" description="Basic and acidic residues" evidence="1">
    <location>
        <begin position="524"/>
        <end position="545"/>
    </location>
</feature>
<dbReference type="SUPFAM" id="SSF53474">
    <property type="entry name" value="alpha/beta-Hydrolases"/>
    <property type="match status" value="1"/>
</dbReference>
<name>A0A7J6LRU7_PERCH</name>
<dbReference type="Proteomes" id="UP000591131">
    <property type="component" value="Unassembled WGS sequence"/>
</dbReference>
<dbReference type="EMBL" id="JAAPAO010000361">
    <property type="protein sequence ID" value="KAF4661957.1"/>
    <property type="molecule type" value="Genomic_DNA"/>
</dbReference>
<dbReference type="AlphaFoldDB" id="A0A7J6LRU7"/>
<evidence type="ECO:0000313" key="3">
    <source>
        <dbReference type="Proteomes" id="UP000591131"/>
    </source>
</evidence>
<feature type="compositionally biased region" description="Polar residues" evidence="1">
    <location>
        <begin position="492"/>
        <end position="501"/>
    </location>
</feature>
<dbReference type="InterPro" id="IPR029058">
    <property type="entry name" value="AB_hydrolase_fold"/>
</dbReference>
<evidence type="ECO:0000313" key="2">
    <source>
        <dbReference type="EMBL" id="KAF4661957.1"/>
    </source>
</evidence>
<comment type="caution">
    <text evidence="2">The sequence shown here is derived from an EMBL/GenBank/DDBJ whole genome shotgun (WGS) entry which is preliminary data.</text>
</comment>
<accession>A0A7J6LRU7</accession>
<sequence>MKLAFLGSIFAGCRLSEASNHCHVLWVVHGFDKFHVDVQRELNEAVSNSEAFKKNCGSSRPNWKEYKLPDSWKGESPQELETARQEVENMLYDLGKSSPYSNIFIGGSSLAAGLAIHTSLFFSLKLAGVIAIDPVIPPTTTRFLEITQGSSTVIDGFGQTRTNAYYTTKKHKEPLFRNLVPGSYDFEDVAATMEEIFNAPKCAVIFVTDDSRAEPVLSKELLGAFAKNEAITARCGASPVYDAFVVNQDNTERADKTALDRSEICRKLGDHLVAASNKQIPNTRKFLLGQGTGRQLIDECQSVAPTTFKDVTIVTVETYEVYWLSTNSRQLVQGVMNSISRALSFPPAYPGLLFAYKTPEEAVEGHDLERGAQSTAAAELGRVNSLSVILPDIGKADPPDNGRGTPLWMVRAHELASRMAPLSSVTLVARLRYSEATIGVVADNLGGTFVYQVDPKIKAEASKGRDKQRAVIYRTENEMKSKLPKDLASYMSRSMSGATETSDLEAPGSGGSKSEEPLQMPKGSLREHPSSIRREGVRKVLNDMRTDEEEEGK</sequence>
<organism evidence="2 3">
    <name type="scientific">Perkinsus chesapeaki</name>
    <name type="common">Clam parasite</name>
    <name type="synonym">Perkinsus andrewsi</name>
    <dbReference type="NCBI Taxonomy" id="330153"/>
    <lineage>
        <taxon>Eukaryota</taxon>
        <taxon>Sar</taxon>
        <taxon>Alveolata</taxon>
        <taxon>Perkinsozoa</taxon>
        <taxon>Perkinsea</taxon>
        <taxon>Perkinsida</taxon>
        <taxon>Perkinsidae</taxon>
        <taxon>Perkinsus</taxon>
    </lineage>
</organism>
<evidence type="ECO:0000256" key="1">
    <source>
        <dbReference type="SAM" id="MobiDB-lite"/>
    </source>
</evidence>
<proteinExistence type="predicted"/>
<feature type="region of interest" description="Disordered" evidence="1">
    <location>
        <begin position="492"/>
        <end position="553"/>
    </location>
</feature>
<gene>
    <name evidence="2" type="ORF">FOL47_006487</name>
</gene>
<keyword evidence="3" id="KW-1185">Reference proteome</keyword>